<dbReference type="AlphaFoldDB" id="A0A2S7WX46"/>
<protein>
    <submittedName>
        <fullName evidence="1">Uncharacterized protein</fullName>
    </submittedName>
</protein>
<evidence type="ECO:0000313" key="2">
    <source>
        <dbReference type="Proteomes" id="UP000239068"/>
    </source>
</evidence>
<name>A0A2S7WX46_9FLAO</name>
<accession>A0A2S7WX46</accession>
<dbReference type="OrthoDB" id="1442049at2"/>
<organism evidence="1 2">
    <name type="scientific">Polaribacter glomeratus</name>
    <dbReference type="NCBI Taxonomy" id="102"/>
    <lineage>
        <taxon>Bacteria</taxon>
        <taxon>Pseudomonadati</taxon>
        <taxon>Bacteroidota</taxon>
        <taxon>Flavobacteriia</taxon>
        <taxon>Flavobacteriales</taxon>
        <taxon>Flavobacteriaceae</taxon>
    </lineage>
</organism>
<keyword evidence="2" id="KW-1185">Reference proteome</keyword>
<comment type="caution">
    <text evidence="1">The sequence shown here is derived from an EMBL/GenBank/DDBJ whole genome shotgun (WGS) entry which is preliminary data.</text>
</comment>
<proteinExistence type="predicted"/>
<gene>
    <name evidence="1" type="ORF">BTO16_04375</name>
</gene>
<sequence length="188" mass="22369">MLYIKFTISNQEKFIAFKEVYNHMCAVRKPGYQEKEATIDIDWETATDEDIDSFMDGDRPKIELFNQLFPVYAQEFLSNYFSYDNSKSVLVRADILPYFNYLEYGFEVDLNVLEELQNNEGIVKFSTDNYPYGGMERFLMTLKAFELNPIECFDGFNVYQFQWTSDYEHDAIILSEKTKEYLEFLQTK</sequence>
<evidence type="ECO:0000313" key="1">
    <source>
        <dbReference type="EMBL" id="PQJ81852.1"/>
    </source>
</evidence>
<dbReference type="Proteomes" id="UP000239068">
    <property type="component" value="Unassembled WGS sequence"/>
</dbReference>
<dbReference type="RefSeq" id="WP_105020422.1">
    <property type="nucleotide sequence ID" value="NZ_MSCM01000001.1"/>
</dbReference>
<dbReference type="EMBL" id="MSCM01000001">
    <property type="protein sequence ID" value="PQJ81852.1"/>
    <property type="molecule type" value="Genomic_DNA"/>
</dbReference>
<reference evidence="1 2" key="1">
    <citation type="submission" date="2016-12" db="EMBL/GenBank/DDBJ databases">
        <title>Trade-off between light-utilization and light-protection in marine flavobacteria.</title>
        <authorList>
            <person name="Kumagai Y."/>
            <person name="Yoshizawa S."/>
            <person name="Kogure K."/>
            <person name="Iwasaki W."/>
        </authorList>
    </citation>
    <scope>NUCLEOTIDE SEQUENCE [LARGE SCALE GENOMIC DNA]</scope>
    <source>
        <strain evidence="1 2">ATCC 43844</strain>
    </source>
</reference>